<dbReference type="GO" id="GO:0071111">
    <property type="term" value="F:cyclic-guanylate-specific phosphodiesterase activity"/>
    <property type="evidence" value="ECO:0007669"/>
    <property type="project" value="InterPro"/>
</dbReference>
<dbReference type="CDD" id="cd01948">
    <property type="entry name" value="EAL"/>
    <property type="match status" value="1"/>
</dbReference>
<protein>
    <submittedName>
        <fullName evidence="2">EAL domain-containing protein</fullName>
    </submittedName>
</protein>
<dbReference type="Proteomes" id="UP000287447">
    <property type="component" value="Unassembled WGS sequence"/>
</dbReference>
<dbReference type="SUPFAM" id="SSF141868">
    <property type="entry name" value="EAL domain-like"/>
    <property type="match status" value="1"/>
</dbReference>
<evidence type="ECO:0000259" key="1">
    <source>
        <dbReference type="PROSITE" id="PS50883"/>
    </source>
</evidence>
<dbReference type="InterPro" id="IPR035919">
    <property type="entry name" value="EAL_sf"/>
</dbReference>
<dbReference type="InterPro" id="IPR001633">
    <property type="entry name" value="EAL_dom"/>
</dbReference>
<dbReference type="Pfam" id="PF00563">
    <property type="entry name" value="EAL"/>
    <property type="match status" value="1"/>
</dbReference>
<comment type="caution">
    <text evidence="2">The sequence shown here is derived from an EMBL/GenBank/DDBJ whole genome shotgun (WGS) entry which is preliminary data.</text>
</comment>
<organism evidence="2 3">
    <name type="scientific">Hwanghaeella grinnelliae</name>
    <dbReference type="NCBI Taxonomy" id="2500179"/>
    <lineage>
        <taxon>Bacteria</taxon>
        <taxon>Pseudomonadati</taxon>
        <taxon>Pseudomonadota</taxon>
        <taxon>Alphaproteobacteria</taxon>
        <taxon>Rhodospirillales</taxon>
        <taxon>Rhodospirillaceae</taxon>
        <taxon>Hwanghaeella</taxon>
    </lineage>
</organism>
<evidence type="ECO:0000313" key="2">
    <source>
        <dbReference type="EMBL" id="RVU38756.1"/>
    </source>
</evidence>
<evidence type="ECO:0000313" key="3">
    <source>
        <dbReference type="Proteomes" id="UP000287447"/>
    </source>
</evidence>
<keyword evidence="3" id="KW-1185">Reference proteome</keyword>
<sequence>MRDFLNNSSTGAVKLSDMFCDEPVFSPSAEALMSQRIAEAAYPLADYCLKNGKHFAVLTISYREIYAMLRVFGPRIVTQIHLRVVEVLRQELPSHCFVVAAQGGLVLLMQDVNREEAFQLAIRLESILCGSFRIDGFDYGVNFIFSTGEFPGHTTGTDISIAEFHRLFTLYEDENYELYKDTGTRVFSITKERFESLSRVHELDRLMRNDFAAGRFVMHYQPRVELTTGKIVGAEALMRWDSSKDGMISPGVFIPIAEKNGFIHTLTPHAVRSVARDVGRFCAAFGQDFTVGANLSGICIRSPNIVPIIKECLDEFGAPRGSLEIEITESQLIDQRRFVMDRLEELREAGVATALDDFGTGFSSLHVLTHIPLDYLKLDRSFVSLLSDDPTGKHAAIARSISEMGKACGLQVIAEGMETETEVRALIEKVGCPLGQGFFFARPMPLEDFLALPECLPTASKH</sequence>
<feature type="domain" description="EAL" evidence="1">
    <location>
        <begin position="200"/>
        <end position="457"/>
    </location>
</feature>
<dbReference type="EMBL" id="SADE01000001">
    <property type="protein sequence ID" value="RVU38756.1"/>
    <property type="molecule type" value="Genomic_DNA"/>
</dbReference>
<reference evidence="3" key="1">
    <citation type="submission" date="2019-01" db="EMBL/GenBank/DDBJ databases">
        <title>Gri0909 isolated from a small marine red alga.</title>
        <authorList>
            <person name="Kim J."/>
            <person name="Jeong S.E."/>
            <person name="Jeon C.O."/>
        </authorList>
    </citation>
    <scope>NUCLEOTIDE SEQUENCE [LARGE SCALE GENOMIC DNA]</scope>
    <source>
        <strain evidence="3">Gri0909</strain>
    </source>
</reference>
<dbReference type="PROSITE" id="PS50883">
    <property type="entry name" value="EAL"/>
    <property type="match status" value="1"/>
</dbReference>
<gene>
    <name evidence="2" type="ORF">EOI86_05655</name>
</gene>
<dbReference type="Gene3D" id="3.20.20.450">
    <property type="entry name" value="EAL domain"/>
    <property type="match status" value="1"/>
</dbReference>
<accession>A0A3S2WUE6</accession>
<dbReference type="SMART" id="SM00052">
    <property type="entry name" value="EAL"/>
    <property type="match status" value="1"/>
</dbReference>
<name>A0A3S2WUE6_9PROT</name>
<dbReference type="InterPro" id="IPR050706">
    <property type="entry name" value="Cyclic-di-GMP_PDE-like"/>
</dbReference>
<dbReference type="AlphaFoldDB" id="A0A3S2WUE6"/>
<proteinExistence type="predicted"/>
<dbReference type="PANTHER" id="PTHR33121">
    <property type="entry name" value="CYCLIC DI-GMP PHOSPHODIESTERASE PDEF"/>
    <property type="match status" value="1"/>
</dbReference>
<dbReference type="PANTHER" id="PTHR33121:SF79">
    <property type="entry name" value="CYCLIC DI-GMP PHOSPHODIESTERASE PDED-RELATED"/>
    <property type="match status" value="1"/>
</dbReference>